<evidence type="ECO:0000256" key="1">
    <source>
        <dbReference type="ARBA" id="ARBA00004141"/>
    </source>
</evidence>
<organism evidence="5">
    <name type="scientific">Aphanomyces invadans</name>
    <dbReference type="NCBI Taxonomy" id="157072"/>
    <lineage>
        <taxon>Eukaryota</taxon>
        <taxon>Sar</taxon>
        <taxon>Stramenopiles</taxon>
        <taxon>Oomycota</taxon>
        <taxon>Saprolegniomycetes</taxon>
        <taxon>Saprolegniales</taxon>
        <taxon>Verrucalvaceae</taxon>
        <taxon>Aphanomyces</taxon>
    </lineage>
</organism>
<dbReference type="VEuPathDB" id="FungiDB:H310_13711"/>
<feature type="domain" description="Major facilitator superfamily (MFS) profile" evidence="4">
    <location>
        <begin position="1"/>
        <end position="419"/>
    </location>
</feature>
<feature type="transmembrane region" description="Helical" evidence="3">
    <location>
        <begin position="86"/>
        <end position="105"/>
    </location>
</feature>
<dbReference type="Pfam" id="PF07690">
    <property type="entry name" value="MFS_1"/>
    <property type="match status" value="1"/>
</dbReference>
<dbReference type="PANTHER" id="PTHR48020:SF12">
    <property type="entry name" value="PROTON MYO-INOSITOL COTRANSPORTER"/>
    <property type="match status" value="1"/>
</dbReference>
<dbReference type="EMBL" id="KI914006">
    <property type="protein sequence ID" value="ETV91924.1"/>
    <property type="molecule type" value="Genomic_DNA"/>
</dbReference>
<dbReference type="Gene3D" id="1.20.1250.20">
    <property type="entry name" value="MFS general substrate transporter like domains"/>
    <property type="match status" value="2"/>
</dbReference>
<dbReference type="InterPro" id="IPR050814">
    <property type="entry name" value="Myo-inositol_Transporter"/>
</dbReference>
<keyword evidence="3" id="KW-0812">Transmembrane</keyword>
<feature type="transmembrane region" description="Helical" evidence="3">
    <location>
        <begin position="294"/>
        <end position="314"/>
    </location>
</feature>
<dbReference type="SUPFAM" id="SSF103473">
    <property type="entry name" value="MFS general substrate transporter"/>
    <property type="match status" value="1"/>
</dbReference>
<keyword evidence="3" id="KW-0472">Membrane</keyword>
<dbReference type="GeneID" id="20090761"/>
<feature type="transmembrane region" description="Helical" evidence="3">
    <location>
        <begin position="144"/>
        <end position="163"/>
    </location>
</feature>
<sequence>MDTAPLLPSSKAPTPCYALWLFFSLVGGMIYGYNVSIAPSLPYLADDLNLTTSQQEMASASATLSDTLTMLAGGHLADAFGRRPTAIAACALSVFGAIGNLAFHSSLSYFLFWRLCAGIGNALSILILPMYISESVDVARRGRCISLYQLGVLTGTLVPYVVMLLSENWLLTFALGAVPGLFTLACFFSGYFTERRHEASRQTAPEKPHLLAAPSASLPQLSHATLLVVGILLAYSNNSIDLTLFYGPTIISQFIQSSSRVSANLIGLCLSSLSVVSVGGAAIFLRSTFPRRSFYLVCHGIVVVCFLAASVLFTSATENASLDARALLLLVVLGLLVLFQTCGPGLLFVLIVSELFEDPVVRATSMGYCTFAMSGFSLVINGTLLSLFAALGVGGTFAAYGLSYAACWAVFYKYLPETSTRQIQH</sequence>
<dbReference type="GO" id="GO:0022857">
    <property type="term" value="F:transmembrane transporter activity"/>
    <property type="evidence" value="ECO:0007669"/>
    <property type="project" value="InterPro"/>
</dbReference>
<accession>A0A024TD65</accession>
<evidence type="ECO:0000256" key="2">
    <source>
        <dbReference type="ARBA" id="ARBA00022448"/>
    </source>
</evidence>
<dbReference type="InterPro" id="IPR020846">
    <property type="entry name" value="MFS_dom"/>
</dbReference>
<gene>
    <name evidence="5" type="ORF">H310_13711</name>
</gene>
<feature type="transmembrane region" description="Helical" evidence="3">
    <location>
        <begin position="397"/>
        <end position="415"/>
    </location>
</feature>
<reference evidence="5" key="1">
    <citation type="submission" date="2013-12" db="EMBL/GenBank/DDBJ databases">
        <title>The Genome Sequence of Aphanomyces invadans NJM9701.</title>
        <authorList>
            <consortium name="The Broad Institute Genomics Platform"/>
            <person name="Russ C."/>
            <person name="Tyler B."/>
            <person name="van West P."/>
            <person name="Dieguez-Uribeondo J."/>
            <person name="Young S.K."/>
            <person name="Zeng Q."/>
            <person name="Gargeya S."/>
            <person name="Fitzgerald M."/>
            <person name="Abouelleil A."/>
            <person name="Alvarado L."/>
            <person name="Chapman S.B."/>
            <person name="Gainer-Dewar J."/>
            <person name="Goldberg J."/>
            <person name="Griggs A."/>
            <person name="Gujja S."/>
            <person name="Hansen M."/>
            <person name="Howarth C."/>
            <person name="Imamovic A."/>
            <person name="Ireland A."/>
            <person name="Larimer J."/>
            <person name="McCowan C."/>
            <person name="Murphy C."/>
            <person name="Pearson M."/>
            <person name="Poon T.W."/>
            <person name="Priest M."/>
            <person name="Roberts A."/>
            <person name="Saif S."/>
            <person name="Shea T."/>
            <person name="Sykes S."/>
            <person name="Wortman J."/>
            <person name="Nusbaum C."/>
            <person name="Birren B."/>
        </authorList>
    </citation>
    <scope>NUCLEOTIDE SEQUENCE [LARGE SCALE GENOMIC DNA]</scope>
    <source>
        <strain evidence="5">NJM9701</strain>
    </source>
</reference>
<feature type="transmembrane region" description="Helical" evidence="3">
    <location>
        <begin position="111"/>
        <end position="132"/>
    </location>
</feature>
<dbReference type="InterPro" id="IPR036259">
    <property type="entry name" value="MFS_trans_sf"/>
</dbReference>
<comment type="subcellular location">
    <subcellularLocation>
        <location evidence="1">Membrane</location>
        <topology evidence="1">Multi-pass membrane protein</topology>
    </subcellularLocation>
</comment>
<feature type="transmembrane region" description="Helical" evidence="3">
    <location>
        <begin position="169"/>
        <end position="189"/>
    </location>
</feature>
<name>A0A024TD65_9STRA</name>
<feature type="transmembrane region" description="Helical" evidence="3">
    <location>
        <begin position="368"/>
        <end position="391"/>
    </location>
</feature>
<dbReference type="GO" id="GO:0016020">
    <property type="term" value="C:membrane"/>
    <property type="evidence" value="ECO:0007669"/>
    <property type="project" value="UniProtKB-SubCell"/>
</dbReference>
<feature type="transmembrane region" description="Helical" evidence="3">
    <location>
        <begin position="326"/>
        <end position="356"/>
    </location>
</feature>
<evidence type="ECO:0000259" key="4">
    <source>
        <dbReference type="PROSITE" id="PS50850"/>
    </source>
</evidence>
<dbReference type="AlphaFoldDB" id="A0A024TD65"/>
<dbReference type="PANTHER" id="PTHR48020">
    <property type="entry name" value="PROTON MYO-INOSITOL COTRANSPORTER"/>
    <property type="match status" value="1"/>
</dbReference>
<keyword evidence="3" id="KW-1133">Transmembrane helix</keyword>
<evidence type="ECO:0000313" key="5">
    <source>
        <dbReference type="EMBL" id="ETV91924.1"/>
    </source>
</evidence>
<dbReference type="eggNOG" id="KOG0254">
    <property type="taxonomic scope" value="Eukaryota"/>
</dbReference>
<feature type="transmembrane region" description="Helical" evidence="3">
    <location>
        <begin position="12"/>
        <end position="33"/>
    </location>
</feature>
<dbReference type="STRING" id="157072.A0A024TD65"/>
<evidence type="ECO:0000256" key="3">
    <source>
        <dbReference type="SAM" id="Phobius"/>
    </source>
</evidence>
<dbReference type="RefSeq" id="XP_008879561.1">
    <property type="nucleotide sequence ID" value="XM_008881339.1"/>
</dbReference>
<dbReference type="InterPro" id="IPR011701">
    <property type="entry name" value="MFS"/>
</dbReference>
<proteinExistence type="predicted"/>
<feature type="transmembrane region" description="Helical" evidence="3">
    <location>
        <begin position="265"/>
        <end position="285"/>
    </location>
</feature>
<protein>
    <recommendedName>
        <fullName evidence="4">Major facilitator superfamily (MFS) profile domain-containing protein</fullName>
    </recommendedName>
</protein>
<dbReference type="PROSITE" id="PS50850">
    <property type="entry name" value="MFS"/>
    <property type="match status" value="1"/>
</dbReference>
<keyword evidence="2" id="KW-0813">Transport</keyword>
<dbReference type="OrthoDB" id="6612291at2759"/>